<evidence type="ECO:0000259" key="2">
    <source>
        <dbReference type="Pfam" id="PF25043"/>
    </source>
</evidence>
<evidence type="ECO:0000313" key="3">
    <source>
        <dbReference type="EMBL" id="KAL1493505.1"/>
    </source>
</evidence>
<reference evidence="3 4" key="1">
    <citation type="journal article" date="2024" name="Science">
        <title>Giant polyketide synthase enzymes in the biosynthesis of giant marine polyether toxins.</title>
        <authorList>
            <person name="Fallon T.R."/>
            <person name="Shende V.V."/>
            <person name="Wierzbicki I.H."/>
            <person name="Pendleton A.L."/>
            <person name="Watervoot N.F."/>
            <person name="Auber R.P."/>
            <person name="Gonzalez D.J."/>
            <person name="Wisecaver J.H."/>
            <person name="Moore B.S."/>
        </authorList>
    </citation>
    <scope>NUCLEOTIDE SEQUENCE [LARGE SCALE GENOMIC DNA]</scope>
    <source>
        <strain evidence="3 4">12B1</strain>
    </source>
</reference>
<dbReference type="AlphaFoldDB" id="A0AB34I7D5"/>
<feature type="domain" description="DUF7788" evidence="2">
    <location>
        <begin position="373"/>
        <end position="586"/>
    </location>
</feature>
<accession>A0AB34I7D5</accession>
<dbReference type="PANTHER" id="PTHR31373:SF27">
    <property type="entry name" value="TROVE DOMAIN-CONTAINING PROTEIN"/>
    <property type="match status" value="1"/>
</dbReference>
<dbReference type="Gene3D" id="3.40.50.410">
    <property type="entry name" value="von Willebrand factor, type A domain"/>
    <property type="match status" value="1"/>
</dbReference>
<feature type="domain" description="DUF2828" evidence="1">
    <location>
        <begin position="136"/>
        <end position="249"/>
    </location>
</feature>
<comment type="caution">
    <text evidence="3">The sequence shown here is derived from an EMBL/GenBank/DDBJ whole genome shotgun (WGS) entry which is preliminary data.</text>
</comment>
<dbReference type="Pfam" id="PF11443">
    <property type="entry name" value="DUF2828"/>
    <property type="match status" value="1"/>
</dbReference>
<evidence type="ECO:0000259" key="1">
    <source>
        <dbReference type="Pfam" id="PF11443"/>
    </source>
</evidence>
<dbReference type="PIRSF" id="PIRSF015417">
    <property type="entry name" value="T31B5_30_vWA"/>
    <property type="match status" value="1"/>
</dbReference>
<name>A0AB34I7D5_PRYPA</name>
<keyword evidence="4" id="KW-1185">Reference proteome</keyword>
<dbReference type="InterPro" id="IPR058580">
    <property type="entry name" value="DUF2828"/>
</dbReference>
<proteinExistence type="predicted"/>
<dbReference type="Pfam" id="PF25043">
    <property type="entry name" value="DUF7788"/>
    <property type="match status" value="1"/>
</dbReference>
<dbReference type="EMBL" id="JBGBPQ010000034">
    <property type="protein sequence ID" value="KAL1493505.1"/>
    <property type="molecule type" value="Genomic_DNA"/>
</dbReference>
<dbReference type="InterPro" id="IPR056690">
    <property type="entry name" value="DUF7788"/>
</dbReference>
<sequence>MSANAFVAAMDKRQLGENGAAELTAKGVGNALVALFFELVRSLSDASLATLTKAALTEASDASSYADLIVLAFQTRATRGMGKGEKALFYKLLALLDEKAILATLHLVPHFGYWKDFLLLQEVPSISAAVKSKALELMCEQLKSDSAELEAAEKEKSMPKLSLCAKYAPREGSHFDKKGLELAKKLSKALFGEANEAASKRKYRKLVSSLNTALNTTEVLMAANRYEEIEFSRVSSLCLQRYRKAFLNESLKTPVPVNMQETGNRHPHDEGRVAARKALRAAIGKKVVNGKQLFPHEIVEKCTRHNKALSTLERELMHAQWETVRESTRKAMEEAAAEREQAVRQSLGEGSGLADLASLKATLPKPIDLGKLVALVDVSGSMHGTPMMVAIALGILVAELSAPAFRDRVLTFESKPNWVDLSGYACIEDKAKALQRAPWGGSTNFESACEKILHVVETEKLKPDDVPDLIVFSDMQFNDAGVARKTTWETHYERLVRRFEEVGKRVRGEPYPAPRIIFWNLRGAMGFPVDAHAPNTQMLSGFSPSLMKLLLSGKDLIGDEKEVTMPDGKVKVVREGPTPEETVRKALDDSAFDSVRLALTGVKEGPLAAYSFATEGFEMVDIEMD</sequence>
<dbReference type="Proteomes" id="UP001515480">
    <property type="component" value="Unassembled WGS sequence"/>
</dbReference>
<organism evidence="3 4">
    <name type="scientific">Prymnesium parvum</name>
    <name type="common">Toxic golden alga</name>
    <dbReference type="NCBI Taxonomy" id="97485"/>
    <lineage>
        <taxon>Eukaryota</taxon>
        <taxon>Haptista</taxon>
        <taxon>Haptophyta</taxon>
        <taxon>Prymnesiophyceae</taxon>
        <taxon>Prymnesiales</taxon>
        <taxon>Prymnesiaceae</taxon>
        <taxon>Prymnesium</taxon>
    </lineage>
</organism>
<dbReference type="InterPro" id="IPR036465">
    <property type="entry name" value="vWFA_dom_sf"/>
</dbReference>
<gene>
    <name evidence="3" type="ORF">AB1Y20_017210</name>
</gene>
<evidence type="ECO:0000313" key="4">
    <source>
        <dbReference type="Proteomes" id="UP001515480"/>
    </source>
</evidence>
<dbReference type="InterPro" id="IPR011205">
    <property type="entry name" value="UCP015417_vWA"/>
</dbReference>
<dbReference type="SUPFAM" id="SSF53300">
    <property type="entry name" value="vWA-like"/>
    <property type="match status" value="1"/>
</dbReference>
<dbReference type="PANTHER" id="PTHR31373">
    <property type="entry name" value="OS06G0652100 PROTEIN"/>
    <property type="match status" value="1"/>
</dbReference>
<protein>
    <submittedName>
        <fullName evidence="3">Uncharacterized protein</fullName>
    </submittedName>
</protein>